<reference evidence="8 9" key="1">
    <citation type="submission" date="2023-03" db="EMBL/GenBank/DDBJ databases">
        <title>Isolation and description of six Streptomyces strains from soil environments, able to metabolize different microbial glucans.</title>
        <authorList>
            <person name="Widen T."/>
            <person name="Larsbrink J."/>
        </authorList>
    </citation>
    <scope>NUCLEOTIDE SEQUENCE [LARGE SCALE GENOMIC DNA]</scope>
    <source>
        <strain evidence="8 9">Mut1</strain>
    </source>
</reference>
<dbReference type="InterPro" id="IPR036388">
    <property type="entry name" value="WH-like_DNA-bd_sf"/>
</dbReference>
<dbReference type="SUPFAM" id="SSF88946">
    <property type="entry name" value="Sigma2 domain of RNA polymerase sigma factors"/>
    <property type="match status" value="1"/>
</dbReference>
<dbReference type="Proteomes" id="UP001239522">
    <property type="component" value="Chromosome"/>
</dbReference>
<name>A0ABY9HDR6_9ACTN</name>
<evidence type="ECO:0000259" key="7">
    <source>
        <dbReference type="Pfam" id="PF08281"/>
    </source>
</evidence>
<evidence type="ECO:0000256" key="1">
    <source>
        <dbReference type="ARBA" id="ARBA00010641"/>
    </source>
</evidence>
<evidence type="ECO:0000256" key="4">
    <source>
        <dbReference type="ARBA" id="ARBA00023125"/>
    </source>
</evidence>
<dbReference type="Pfam" id="PF08281">
    <property type="entry name" value="Sigma70_r4_2"/>
    <property type="match status" value="1"/>
</dbReference>
<keyword evidence="5" id="KW-0804">Transcription</keyword>
<dbReference type="RefSeq" id="WP_306051860.1">
    <property type="nucleotide sequence ID" value="NZ_CP120997.1"/>
</dbReference>
<dbReference type="Gene3D" id="1.10.10.10">
    <property type="entry name" value="Winged helix-like DNA-binding domain superfamily/Winged helix DNA-binding domain"/>
    <property type="match status" value="1"/>
</dbReference>
<dbReference type="InterPro" id="IPR007627">
    <property type="entry name" value="RNA_pol_sigma70_r2"/>
</dbReference>
<dbReference type="Gene3D" id="1.10.1740.10">
    <property type="match status" value="1"/>
</dbReference>
<feature type="domain" description="RNA polymerase sigma factor 70 region 4 type 2" evidence="7">
    <location>
        <begin position="115"/>
        <end position="162"/>
    </location>
</feature>
<evidence type="ECO:0000313" key="9">
    <source>
        <dbReference type="Proteomes" id="UP001239522"/>
    </source>
</evidence>
<dbReference type="InterPro" id="IPR014284">
    <property type="entry name" value="RNA_pol_sigma-70_dom"/>
</dbReference>
<evidence type="ECO:0000256" key="3">
    <source>
        <dbReference type="ARBA" id="ARBA00023082"/>
    </source>
</evidence>
<sequence>MGTGDEVRPPHELMRDFEEFFERMSPKLVARAYGLCGNMQDAEDVVQEAFAAILPQWERYSRYETPEAVVHRAMCQRVWKLRRRHTRWLKRIADVPRPCPRPDPQLSVETREVLWALRELPLRQRTVVDLHVDEFSAQEIADKLGISVKTVRVHLFKARASLREICGQTEEREGRPGLLPTAVGPALGVLPLNLDEGEEEEAVAAVRRAEEELLRHFEADRATRSRILAALREVAVRQSWSVEGAA</sequence>
<evidence type="ECO:0000256" key="5">
    <source>
        <dbReference type="ARBA" id="ARBA00023163"/>
    </source>
</evidence>
<keyword evidence="4" id="KW-0238">DNA-binding</keyword>
<dbReference type="InterPro" id="IPR039425">
    <property type="entry name" value="RNA_pol_sigma-70-like"/>
</dbReference>
<dbReference type="InterPro" id="IPR013324">
    <property type="entry name" value="RNA_pol_sigma_r3/r4-like"/>
</dbReference>
<organism evidence="8 9">
    <name type="scientific">Streptomyces castrisilvae</name>
    <dbReference type="NCBI Taxonomy" id="3033811"/>
    <lineage>
        <taxon>Bacteria</taxon>
        <taxon>Bacillati</taxon>
        <taxon>Actinomycetota</taxon>
        <taxon>Actinomycetes</taxon>
        <taxon>Kitasatosporales</taxon>
        <taxon>Streptomycetaceae</taxon>
        <taxon>Streptomyces</taxon>
    </lineage>
</organism>
<keyword evidence="2" id="KW-0805">Transcription regulation</keyword>
<dbReference type="SUPFAM" id="SSF88659">
    <property type="entry name" value="Sigma3 and sigma4 domains of RNA polymerase sigma factors"/>
    <property type="match status" value="1"/>
</dbReference>
<keyword evidence="9" id="KW-1185">Reference proteome</keyword>
<feature type="domain" description="RNA polymerase sigma-70 region 2" evidence="6">
    <location>
        <begin position="21"/>
        <end position="74"/>
    </location>
</feature>
<gene>
    <name evidence="8" type="ORF">P8A18_03900</name>
</gene>
<dbReference type="PANTHER" id="PTHR43133:SF50">
    <property type="entry name" value="ECF RNA POLYMERASE SIGMA FACTOR SIGM"/>
    <property type="match status" value="1"/>
</dbReference>
<dbReference type="Pfam" id="PF04542">
    <property type="entry name" value="Sigma70_r2"/>
    <property type="match status" value="1"/>
</dbReference>
<dbReference type="NCBIfam" id="TIGR02937">
    <property type="entry name" value="sigma70-ECF"/>
    <property type="match status" value="1"/>
</dbReference>
<dbReference type="CDD" id="cd06171">
    <property type="entry name" value="Sigma70_r4"/>
    <property type="match status" value="1"/>
</dbReference>
<evidence type="ECO:0000259" key="6">
    <source>
        <dbReference type="Pfam" id="PF04542"/>
    </source>
</evidence>
<protein>
    <submittedName>
        <fullName evidence="8">Sigma-70 family RNA polymerase sigma factor</fullName>
    </submittedName>
</protein>
<dbReference type="PANTHER" id="PTHR43133">
    <property type="entry name" value="RNA POLYMERASE ECF-TYPE SIGMA FACTO"/>
    <property type="match status" value="1"/>
</dbReference>
<dbReference type="InterPro" id="IPR013249">
    <property type="entry name" value="RNA_pol_sigma70_r4_t2"/>
</dbReference>
<accession>A0ABY9HDR6</accession>
<evidence type="ECO:0000256" key="2">
    <source>
        <dbReference type="ARBA" id="ARBA00023015"/>
    </source>
</evidence>
<comment type="similarity">
    <text evidence="1">Belongs to the sigma-70 factor family. ECF subfamily.</text>
</comment>
<evidence type="ECO:0000313" key="8">
    <source>
        <dbReference type="EMBL" id="WLQ32643.1"/>
    </source>
</evidence>
<dbReference type="InterPro" id="IPR013325">
    <property type="entry name" value="RNA_pol_sigma_r2"/>
</dbReference>
<dbReference type="EMBL" id="CP120997">
    <property type="protein sequence ID" value="WLQ32643.1"/>
    <property type="molecule type" value="Genomic_DNA"/>
</dbReference>
<proteinExistence type="inferred from homology"/>
<keyword evidence="3" id="KW-0731">Sigma factor</keyword>